<dbReference type="InterPro" id="IPR029058">
    <property type="entry name" value="AB_hydrolase_fold"/>
</dbReference>
<dbReference type="GO" id="GO:0016787">
    <property type="term" value="F:hydrolase activity"/>
    <property type="evidence" value="ECO:0007669"/>
    <property type="project" value="InterPro"/>
</dbReference>
<proteinExistence type="predicted"/>
<dbReference type="PANTHER" id="PTHR17630:SF105">
    <property type="entry name" value="DIENELACTONE HYDROLASE FAMILY PROTEIN (AFU_ORTHOLOGUE AFUA_4G08790)"/>
    <property type="match status" value="1"/>
</dbReference>
<dbReference type="GO" id="GO:0072330">
    <property type="term" value="P:monocarboxylic acid biosynthetic process"/>
    <property type="evidence" value="ECO:0007669"/>
    <property type="project" value="UniProtKB-ARBA"/>
</dbReference>
<organism evidence="2 3">
    <name type="scientific">Penicillium camemberti (strain FM 013)</name>
    <dbReference type="NCBI Taxonomy" id="1429867"/>
    <lineage>
        <taxon>Eukaryota</taxon>
        <taxon>Fungi</taxon>
        <taxon>Dikarya</taxon>
        <taxon>Ascomycota</taxon>
        <taxon>Pezizomycotina</taxon>
        <taxon>Eurotiomycetes</taxon>
        <taxon>Eurotiomycetidae</taxon>
        <taxon>Eurotiales</taxon>
        <taxon>Aspergillaceae</taxon>
        <taxon>Penicillium</taxon>
    </lineage>
</organism>
<dbReference type="STRING" id="1429867.A0A0G4PSD7"/>
<feature type="domain" description="Dienelactone hydrolase" evidence="1">
    <location>
        <begin position="27"/>
        <end position="283"/>
    </location>
</feature>
<dbReference type="Gene3D" id="3.40.50.1820">
    <property type="entry name" value="alpha/beta hydrolase"/>
    <property type="match status" value="1"/>
</dbReference>
<name>A0A0G4PSD7_PENC3</name>
<dbReference type="Pfam" id="PF01738">
    <property type="entry name" value="DLH"/>
    <property type="match status" value="1"/>
</dbReference>
<keyword evidence="3" id="KW-1185">Reference proteome</keyword>
<accession>A0A0G4PSD7</accession>
<dbReference type="GO" id="GO:0017000">
    <property type="term" value="P:antibiotic biosynthetic process"/>
    <property type="evidence" value="ECO:0007669"/>
    <property type="project" value="UniProtKB-ARBA"/>
</dbReference>
<dbReference type="PANTHER" id="PTHR17630">
    <property type="entry name" value="DIENELACTONE HYDROLASE"/>
    <property type="match status" value="1"/>
</dbReference>
<gene>
    <name evidence="2" type="ORF">PCAMFM013_S035g000015</name>
</gene>
<dbReference type="InterPro" id="IPR002925">
    <property type="entry name" value="Dienelactn_hydro"/>
</dbReference>
<reference evidence="2 3" key="1">
    <citation type="journal article" date="2014" name="Nat. Commun.">
        <title>Multiple recent horizontal transfers of a large genomic region in cheese making fungi.</title>
        <authorList>
            <person name="Cheeseman K."/>
            <person name="Ropars J."/>
            <person name="Renault P."/>
            <person name="Dupont J."/>
            <person name="Gouzy J."/>
            <person name="Branca A."/>
            <person name="Abraham A.L."/>
            <person name="Ceppi M."/>
            <person name="Conseiller E."/>
            <person name="Debuchy R."/>
            <person name="Malagnac F."/>
            <person name="Goarin A."/>
            <person name="Silar P."/>
            <person name="Lacoste S."/>
            <person name="Sallet E."/>
            <person name="Bensimon A."/>
            <person name="Giraud T."/>
            <person name="Brygoo Y."/>
        </authorList>
    </citation>
    <scope>NUCLEOTIDE SEQUENCE [LARGE SCALE GENOMIC DNA]</scope>
    <source>
        <strain evidence="3">FM 013</strain>
    </source>
</reference>
<evidence type="ECO:0000313" key="3">
    <source>
        <dbReference type="Proteomes" id="UP000053732"/>
    </source>
</evidence>
<dbReference type="SUPFAM" id="SSF53474">
    <property type="entry name" value="alpha/beta-Hydrolases"/>
    <property type="match status" value="1"/>
</dbReference>
<dbReference type="EMBL" id="HG793168">
    <property type="protein sequence ID" value="CRL29320.1"/>
    <property type="molecule type" value="Genomic_DNA"/>
</dbReference>
<evidence type="ECO:0000313" key="2">
    <source>
        <dbReference type="EMBL" id="CRL29320.1"/>
    </source>
</evidence>
<dbReference type="Proteomes" id="UP000053732">
    <property type="component" value="Unassembled WGS sequence"/>
</dbReference>
<evidence type="ECO:0000259" key="1">
    <source>
        <dbReference type="Pfam" id="PF01738"/>
    </source>
</evidence>
<sequence length="284" mass="31430">MSCPECFNGHVHQGTPRGEVTTLHGLKAYTTKPSEDVAYRGIIIIVPDAFGWEFINNRILADNYADKGNYLVYLPDFMNGHVAPVSMLHNTRELLRTDGLATWLMKPTIAKSRNSYYVACVMTQIIPFKYHNSFETAWPIVRDFFKSVRENEGSELPIYAAGFCWGGKHTVNLGFGDDTASNGKPLLNAGFTGHPSNLEIPSDIEKIVIPISFALGDKDMVVKPPQIKQIQQVFENEAKSTKGEVKVYEGAGHGFCVRASVTIGGASSQADEAEDQALAWFERH</sequence>
<protein>
    <submittedName>
        <fullName evidence="2">Str. FM013</fullName>
    </submittedName>
</protein>
<dbReference type="AlphaFoldDB" id="A0A0G4PSD7"/>